<feature type="region of interest" description="Disordered" evidence="5">
    <location>
        <begin position="251"/>
        <end position="270"/>
    </location>
</feature>
<accession>A0AAF0X3G4</accession>
<evidence type="ECO:0000256" key="4">
    <source>
        <dbReference type="PROSITE-ProRule" id="PRU00325"/>
    </source>
</evidence>
<protein>
    <recommendedName>
        <fullName evidence="6">SWIM-type domain-containing protein</fullName>
    </recommendedName>
</protein>
<evidence type="ECO:0000313" key="7">
    <source>
        <dbReference type="EMBL" id="WOG99573.1"/>
    </source>
</evidence>
<organism evidence="7 8">
    <name type="scientific">Daucus carota subsp. sativus</name>
    <name type="common">Carrot</name>
    <dbReference type="NCBI Taxonomy" id="79200"/>
    <lineage>
        <taxon>Eukaryota</taxon>
        <taxon>Viridiplantae</taxon>
        <taxon>Streptophyta</taxon>
        <taxon>Embryophyta</taxon>
        <taxon>Tracheophyta</taxon>
        <taxon>Spermatophyta</taxon>
        <taxon>Magnoliopsida</taxon>
        <taxon>eudicotyledons</taxon>
        <taxon>Gunneridae</taxon>
        <taxon>Pentapetalae</taxon>
        <taxon>asterids</taxon>
        <taxon>campanulids</taxon>
        <taxon>Apiales</taxon>
        <taxon>Apiaceae</taxon>
        <taxon>Apioideae</taxon>
        <taxon>Scandiceae</taxon>
        <taxon>Daucinae</taxon>
        <taxon>Daucus</taxon>
        <taxon>Daucus sect. Daucus</taxon>
    </lineage>
</organism>
<dbReference type="SMART" id="SM00575">
    <property type="entry name" value="ZnF_PMZ"/>
    <property type="match status" value="1"/>
</dbReference>
<feature type="domain" description="SWIM-type" evidence="6">
    <location>
        <begin position="63"/>
        <end position="97"/>
    </location>
</feature>
<keyword evidence="8" id="KW-1185">Reference proteome</keyword>
<dbReference type="Proteomes" id="UP000077755">
    <property type="component" value="Chromosome 5"/>
</dbReference>
<feature type="compositionally biased region" description="Basic residues" evidence="5">
    <location>
        <begin position="167"/>
        <end position="180"/>
    </location>
</feature>
<evidence type="ECO:0000256" key="2">
    <source>
        <dbReference type="ARBA" id="ARBA00022771"/>
    </source>
</evidence>
<evidence type="ECO:0000256" key="1">
    <source>
        <dbReference type="ARBA" id="ARBA00022723"/>
    </source>
</evidence>
<dbReference type="PANTHER" id="PTHR31973:SF187">
    <property type="entry name" value="MUTATOR TRANSPOSASE MUDRA PROTEIN"/>
    <property type="match status" value="1"/>
</dbReference>
<evidence type="ECO:0000313" key="8">
    <source>
        <dbReference type="Proteomes" id="UP000077755"/>
    </source>
</evidence>
<dbReference type="InterPro" id="IPR007527">
    <property type="entry name" value="Znf_SWIM"/>
</dbReference>
<evidence type="ECO:0000259" key="6">
    <source>
        <dbReference type="PROSITE" id="PS50966"/>
    </source>
</evidence>
<reference evidence="7" key="2">
    <citation type="submission" date="2022-03" db="EMBL/GenBank/DDBJ databases">
        <title>Draft title - Genomic analysis of global carrot germplasm unveils the trajectory of domestication and the origin of high carotenoid orange carrot.</title>
        <authorList>
            <person name="Iorizzo M."/>
            <person name="Ellison S."/>
            <person name="Senalik D."/>
            <person name="Macko-Podgorni A."/>
            <person name="Grzebelus D."/>
            <person name="Bostan H."/>
            <person name="Rolling W."/>
            <person name="Curaba J."/>
            <person name="Simon P."/>
        </authorList>
    </citation>
    <scope>NUCLEOTIDE SEQUENCE</scope>
    <source>
        <tissue evidence="7">Leaf</tissue>
    </source>
</reference>
<feature type="compositionally biased region" description="Basic and acidic residues" evidence="5">
    <location>
        <begin position="184"/>
        <end position="200"/>
    </location>
</feature>
<feature type="region of interest" description="Disordered" evidence="5">
    <location>
        <begin position="153"/>
        <end position="225"/>
    </location>
</feature>
<gene>
    <name evidence="7" type="ORF">DCAR_0518926</name>
</gene>
<dbReference type="EMBL" id="CP093347">
    <property type="protein sequence ID" value="WOG99573.1"/>
    <property type="molecule type" value="Genomic_DNA"/>
</dbReference>
<dbReference type="GO" id="GO:0003676">
    <property type="term" value="F:nucleic acid binding"/>
    <property type="evidence" value="ECO:0007669"/>
    <property type="project" value="InterPro"/>
</dbReference>
<reference evidence="7" key="1">
    <citation type="journal article" date="2016" name="Nat. Genet.">
        <title>A high-quality carrot genome assembly provides new insights into carotenoid accumulation and asterid genome evolution.</title>
        <authorList>
            <person name="Iorizzo M."/>
            <person name="Ellison S."/>
            <person name="Senalik D."/>
            <person name="Zeng P."/>
            <person name="Satapoomin P."/>
            <person name="Huang J."/>
            <person name="Bowman M."/>
            <person name="Iovene M."/>
            <person name="Sanseverino W."/>
            <person name="Cavagnaro P."/>
            <person name="Yildiz M."/>
            <person name="Macko-Podgorni A."/>
            <person name="Moranska E."/>
            <person name="Grzebelus E."/>
            <person name="Grzebelus D."/>
            <person name="Ashrafi H."/>
            <person name="Zheng Z."/>
            <person name="Cheng S."/>
            <person name="Spooner D."/>
            <person name="Van Deynze A."/>
            <person name="Simon P."/>
        </authorList>
    </citation>
    <scope>NUCLEOTIDE SEQUENCE</scope>
    <source>
        <tissue evidence="7">Leaf</tissue>
    </source>
</reference>
<dbReference type="Pfam" id="PF04434">
    <property type="entry name" value="SWIM"/>
    <property type="match status" value="1"/>
</dbReference>
<dbReference type="GO" id="GO:0008270">
    <property type="term" value="F:zinc ion binding"/>
    <property type="evidence" value="ECO:0007669"/>
    <property type="project" value="UniProtKB-KW"/>
</dbReference>
<keyword evidence="3" id="KW-0862">Zinc</keyword>
<dbReference type="InterPro" id="IPR036875">
    <property type="entry name" value="Znf_CCHC_sf"/>
</dbReference>
<dbReference type="InterPro" id="IPR006564">
    <property type="entry name" value="Znf_PMZ"/>
</dbReference>
<dbReference type="AlphaFoldDB" id="A0AAF0X3G4"/>
<evidence type="ECO:0000256" key="3">
    <source>
        <dbReference type="ARBA" id="ARBA00022833"/>
    </source>
</evidence>
<dbReference type="PROSITE" id="PS50966">
    <property type="entry name" value="ZF_SWIM"/>
    <property type="match status" value="1"/>
</dbReference>
<dbReference type="PANTHER" id="PTHR31973">
    <property type="entry name" value="POLYPROTEIN, PUTATIVE-RELATED"/>
    <property type="match status" value="1"/>
</dbReference>
<evidence type="ECO:0000256" key="5">
    <source>
        <dbReference type="SAM" id="MobiDB-lite"/>
    </source>
</evidence>
<keyword evidence="1" id="KW-0479">Metal-binding</keyword>
<dbReference type="SUPFAM" id="SSF57756">
    <property type="entry name" value="Retrovirus zinc finger-like domains"/>
    <property type="match status" value="1"/>
</dbReference>
<proteinExistence type="predicted"/>
<sequence>MKELDAAAWSKAFFQTHSMTDSTENNISECFNSWILKARYMPIIDMLSEIHDMEEYLVKGRGSSVAVNLKNRSCSCRVWDLTGVPCGHAVTAIQESRQSPIDFVAHWFKKETYMRTYSYCLEVIKGEEYWEDVEGDTILPPVIVKKLRGRPQKLRRREGWEGGSSGKKQKMTSKGSRKMHCGICRKEGHNRSKCPNKPDDYQPPQPRQKRRGNTNEEHEDEMNVEVQLQEQEAQTGEADLMDELMREVDARESELPKNKAKSAMMFVSVP</sequence>
<name>A0AAF0X3G4_DAUCS</name>
<keyword evidence="2 4" id="KW-0863">Zinc-finger</keyword>